<organism evidence="9 10">
    <name type="scientific">Sinanaerobacter chloroacetimidivorans</name>
    <dbReference type="NCBI Taxonomy" id="2818044"/>
    <lineage>
        <taxon>Bacteria</taxon>
        <taxon>Bacillati</taxon>
        <taxon>Bacillota</taxon>
        <taxon>Clostridia</taxon>
        <taxon>Peptostreptococcales</taxon>
        <taxon>Anaerovoracaceae</taxon>
        <taxon>Sinanaerobacter</taxon>
    </lineage>
</organism>
<proteinExistence type="inferred from homology"/>
<dbReference type="EMBL" id="JAGSND010000005">
    <property type="protein sequence ID" value="MBR0598029.1"/>
    <property type="molecule type" value="Genomic_DNA"/>
</dbReference>
<feature type="domain" description="EamA" evidence="8">
    <location>
        <begin position="167"/>
        <end position="300"/>
    </location>
</feature>
<gene>
    <name evidence="9" type="ORF">KCX82_09105</name>
</gene>
<comment type="caution">
    <text evidence="9">The sequence shown here is derived from an EMBL/GenBank/DDBJ whole genome shotgun (WGS) entry which is preliminary data.</text>
</comment>
<keyword evidence="10" id="KW-1185">Reference proteome</keyword>
<dbReference type="InterPro" id="IPR037185">
    <property type="entry name" value="EmrE-like"/>
</dbReference>
<feature type="transmembrane region" description="Helical" evidence="7">
    <location>
        <begin position="32"/>
        <end position="54"/>
    </location>
</feature>
<feature type="domain" description="EamA" evidence="8">
    <location>
        <begin position="7"/>
        <end position="157"/>
    </location>
</feature>
<feature type="transmembrane region" description="Helical" evidence="7">
    <location>
        <begin position="87"/>
        <end position="111"/>
    </location>
</feature>
<comment type="subcellular location">
    <subcellularLocation>
        <location evidence="1">Cell membrane</location>
        <topology evidence="1">Multi-pass membrane protein</topology>
    </subcellularLocation>
</comment>
<protein>
    <submittedName>
        <fullName evidence="9">DMT family transporter</fullName>
    </submittedName>
</protein>
<feature type="transmembrane region" description="Helical" evidence="7">
    <location>
        <begin position="197"/>
        <end position="217"/>
    </location>
</feature>
<keyword evidence="4 7" id="KW-0812">Transmembrane</keyword>
<evidence type="ECO:0000313" key="9">
    <source>
        <dbReference type="EMBL" id="MBR0598029.1"/>
    </source>
</evidence>
<keyword evidence="5 7" id="KW-1133">Transmembrane helix</keyword>
<dbReference type="Proteomes" id="UP000675664">
    <property type="component" value="Unassembled WGS sequence"/>
</dbReference>
<reference evidence="9" key="1">
    <citation type="submission" date="2021-04" db="EMBL/GenBank/DDBJ databases">
        <title>Sinoanaerobacter chloroacetimidivorans sp. nov., an obligate anaerobic bacterium isolated from anaerobic sludge.</title>
        <authorList>
            <person name="Bao Y."/>
        </authorList>
    </citation>
    <scope>NUCLEOTIDE SEQUENCE</scope>
    <source>
        <strain evidence="9">BAD-6</strain>
    </source>
</reference>
<feature type="transmembrane region" description="Helical" evidence="7">
    <location>
        <begin position="259"/>
        <end position="279"/>
    </location>
</feature>
<evidence type="ECO:0000256" key="6">
    <source>
        <dbReference type="ARBA" id="ARBA00023136"/>
    </source>
</evidence>
<feature type="transmembrane region" description="Helical" evidence="7">
    <location>
        <begin position="170"/>
        <end position="190"/>
    </location>
</feature>
<feature type="transmembrane region" description="Helical" evidence="7">
    <location>
        <begin position="229"/>
        <end position="247"/>
    </location>
</feature>
<dbReference type="SUPFAM" id="SSF103481">
    <property type="entry name" value="Multidrug resistance efflux transporter EmrE"/>
    <property type="match status" value="2"/>
</dbReference>
<evidence type="ECO:0000259" key="8">
    <source>
        <dbReference type="Pfam" id="PF00892"/>
    </source>
</evidence>
<dbReference type="GO" id="GO:0005886">
    <property type="term" value="C:plasma membrane"/>
    <property type="evidence" value="ECO:0007669"/>
    <property type="project" value="UniProtKB-SubCell"/>
</dbReference>
<dbReference type="AlphaFoldDB" id="A0A8J8B1A0"/>
<dbReference type="PANTHER" id="PTHR42920:SF5">
    <property type="entry name" value="EAMA DOMAIN-CONTAINING PROTEIN"/>
    <property type="match status" value="1"/>
</dbReference>
<evidence type="ECO:0000256" key="1">
    <source>
        <dbReference type="ARBA" id="ARBA00004651"/>
    </source>
</evidence>
<reference evidence="9" key="2">
    <citation type="submission" date="2021-04" db="EMBL/GenBank/DDBJ databases">
        <authorList>
            <person name="Liu J."/>
        </authorList>
    </citation>
    <scope>NUCLEOTIDE SEQUENCE</scope>
    <source>
        <strain evidence="9">BAD-6</strain>
    </source>
</reference>
<evidence type="ECO:0000256" key="2">
    <source>
        <dbReference type="ARBA" id="ARBA00007362"/>
    </source>
</evidence>
<evidence type="ECO:0000256" key="4">
    <source>
        <dbReference type="ARBA" id="ARBA00022692"/>
    </source>
</evidence>
<dbReference type="InterPro" id="IPR051258">
    <property type="entry name" value="Diverse_Substrate_Transporter"/>
</dbReference>
<comment type="similarity">
    <text evidence="2">Belongs to the EamA transporter family.</text>
</comment>
<dbReference type="Pfam" id="PF00892">
    <property type="entry name" value="EamA"/>
    <property type="match status" value="2"/>
</dbReference>
<feature type="transmembrane region" description="Helical" evidence="7">
    <location>
        <begin position="143"/>
        <end position="164"/>
    </location>
</feature>
<sequence length="313" mass="34220">MNKEKIIANLLLLLTSIIWGSAFVAQRVGMDYVGPLTFGFVRFILAALVLIPVMHFMKRSNEKKVSAQKWPDEDLSREEKKQERKTLLTAGLICGAILFCGSTLQQFGLVFTTAGKAGFITALYIVLVPIFSMVLRHKPSLKCWVGVAFGAVGLYLLCITESFTIAPGDLIVLIGAGFWTAHLLVIDHFLKKIKDPVQLSFIQFSVCALLSMIGAFLFEDIYLSEIIDAAIPIFYAGALSGGVGFTLQIVGQKHTSPTVASLLLSMEAVFGAVFGFLILNELMTSREIVGCILMFSAIVISQLPDKKKPECIS</sequence>
<keyword evidence="6 7" id="KW-0472">Membrane</keyword>
<feature type="transmembrane region" description="Helical" evidence="7">
    <location>
        <begin position="117"/>
        <end position="136"/>
    </location>
</feature>
<name>A0A8J8B1A0_9FIRM</name>
<evidence type="ECO:0000313" key="10">
    <source>
        <dbReference type="Proteomes" id="UP000675664"/>
    </source>
</evidence>
<dbReference type="RefSeq" id="WP_227018160.1">
    <property type="nucleotide sequence ID" value="NZ_JAGSND010000005.1"/>
</dbReference>
<evidence type="ECO:0000256" key="3">
    <source>
        <dbReference type="ARBA" id="ARBA00022475"/>
    </source>
</evidence>
<evidence type="ECO:0000256" key="7">
    <source>
        <dbReference type="SAM" id="Phobius"/>
    </source>
</evidence>
<evidence type="ECO:0000256" key="5">
    <source>
        <dbReference type="ARBA" id="ARBA00022989"/>
    </source>
</evidence>
<keyword evidence="3" id="KW-1003">Cell membrane</keyword>
<accession>A0A8J8B1A0</accession>
<dbReference type="InterPro" id="IPR000620">
    <property type="entry name" value="EamA_dom"/>
</dbReference>
<feature type="transmembrane region" description="Helical" evidence="7">
    <location>
        <begin position="7"/>
        <end position="26"/>
    </location>
</feature>
<dbReference type="PANTHER" id="PTHR42920">
    <property type="entry name" value="OS03G0707200 PROTEIN-RELATED"/>
    <property type="match status" value="1"/>
</dbReference>